<dbReference type="PRINTS" id="PR00111">
    <property type="entry name" value="ABHYDROLASE"/>
</dbReference>
<dbReference type="EMBL" id="JNSL01000217">
    <property type="protein sequence ID" value="KGA12421.1"/>
    <property type="molecule type" value="Genomic_DNA"/>
</dbReference>
<dbReference type="SUPFAM" id="SSF53474">
    <property type="entry name" value="alpha/beta-Hydrolases"/>
    <property type="match status" value="1"/>
</dbReference>
<proteinExistence type="predicted"/>
<dbReference type="InterPro" id="IPR000073">
    <property type="entry name" value="AB_hydrolase_1"/>
</dbReference>
<dbReference type="Gene3D" id="3.40.50.1820">
    <property type="entry name" value="alpha/beta hydrolase"/>
    <property type="match status" value="1"/>
</dbReference>
<dbReference type="InterPro" id="IPR029058">
    <property type="entry name" value="AB_hydrolase_fold"/>
</dbReference>
<protein>
    <recommendedName>
        <fullName evidence="1">AB hydrolase-1 domain-containing protein</fullName>
    </recommendedName>
</protein>
<gene>
    <name evidence="2" type="ORF">GM51_21585</name>
</gene>
<feature type="domain" description="AB hydrolase-1" evidence="1">
    <location>
        <begin position="55"/>
        <end position="297"/>
    </location>
</feature>
<accession>A0A094QDR0</accession>
<evidence type="ECO:0000259" key="1">
    <source>
        <dbReference type="Pfam" id="PF00561"/>
    </source>
</evidence>
<reference evidence="2" key="1">
    <citation type="submission" date="2014-06" db="EMBL/GenBank/DDBJ databases">
        <title>Key roles for freshwater Actinobacteria revealed by deep metagenomic sequencing.</title>
        <authorList>
            <person name="Ghai R."/>
            <person name="Mizuno C.M."/>
            <person name="Picazo A."/>
            <person name="Camacho A."/>
            <person name="Rodriguez-Valera F."/>
        </authorList>
    </citation>
    <scope>NUCLEOTIDE SEQUENCE</scope>
</reference>
<dbReference type="Pfam" id="PF00561">
    <property type="entry name" value="Abhydrolase_1"/>
    <property type="match status" value="1"/>
</dbReference>
<comment type="caution">
    <text evidence="2">The sequence shown here is derived from an EMBL/GenBank/DDBJ whole genome shotgun (WGS) entry which is preliminary data.</text>
</comment>
<organism evidence="2">
    <name type="scientific">freshwater metagenome</name>
    <dbReference type="NCBI Taxonomy" id="449393"/>
    <lineage>
        <taxon>unclassified sequences</taxon>
        <taxon>metagenomes</taxon>
        <taxon>ecological metagenomes</taxon>
    </lineage>
</organism>
<evidence type="ECO:0000313" key="2">
    <source>
        <dbReference type="EMBL" id="KGA12421.1"/>
    </source>
</evidence>
<dbReference type="InterPro" id="IPR050228">
    <property type="entry name" value="Carboxylesterase_BioH"/>
</dbReference>
<sequence length="312" mass="34186">MVEKVSYDEFGMFHENASEYGIPYPAPPVVSREFISVDGDRKLSALKWGTSEPQIVFLHGGAQNAHTWDTVALALGVSLLCIDLPGHGHSDSAAAFDASALPLQQNAADIAAVIRALAPQAKAVVGMSLGGLTTLALARDHAELVRKLVLVDITPGVNQEKTKQITDFVNGPATFPSFEELLKRTIEFNPTRTVESLRRGILHNALQLDDGSWVWRYRRADAPPLPEMKSAVHEGDKRPSTASLWEAIQHYGKPLMFVRGMRKQSVVTDEDEAELRKRAGSVRVEHVEEAGHSVQGDTPLELAELIRDFIGL</sequence>
<dbReference type="PANTHER" id="PTHR43194:SF2">
    <property type="entry name" value="PEROXISOMAL MEMBRANE PROTEIN LPX1"/>
    <property type="match status" value="1"/>
</dbReference>
<dbReference type="AlphaFoldDB" id="A0A094QDR0"/>
<dbReference type="PANTHER" id="PTHR43194">
    <property type="entry name" value="HYDROLASE ALPHA/BETA FOLD FAMILY"/>
    <property type="match status" value="1"/>
</dbReference>
<name>A0A094QDR0_9ZZZZ</name>